<proteinExistence type="predicted"/>
<comment type="caution">
    <text evidence="10">The sequence shown here is derived from an EMBL/GenBank/DDBJ whole genome shotgun (WGS) entry which is preliminary data.</text>
</comment>
<dbReference type="GO" id="GO:0016614">
    <property type="term" value="F:oxidoreductase activity, acting on CH-OH group of donors"/>
    <property type="evidence" value="ECO:0007669"/>
    <property type="project" value="InterPro"/>
</dbReference>
<evidence type="ECO:0000256" key="5">
    <source>
        <dbReference type="ARBA" id="ARBA00023002"/>
    </source>
</evidence>
<evidence type="ECO:0000256" key="8">
    <source>
        <dbReference type="ARBA" id="ARBA00023209"/>
    </source>
</evidence>
<accession>A0AAE3JZ91</accession>
<evidence type="ECO:0000256" key="9">
    <source>
        <dbReference type="ARBA" id="ARBA00023264"/>
    </source>
</evidence>
<evidence type="ECO:0000256" key="3">
    <source>
        <dbReference type="ARBA" id="ARBA00022723"/>
    </source>
</evidence>
<keyword evidence="2" id="KW-0444">Lipid biosynthesis</keyword>
<dbReference type="EMBL" id="JALEMU010000007">
    <property type="protein sequence ID" value="MCI5754712.1"/>
    <property type="molecule type" value="Genomic_DNA"/>
</dbReference>
<sequence>MSTDLQTLIGKGQFSCRCGKCHSAGFSRVMIGSGVTAGVPDVLESYGTGKVFILADRNTYRAAGERVTAELDKAGIAHTVFLLPGEGRAEPDERAVGSAVMHFDPSCDTVLGIGSGVINDIGKIISSLTGRQYVIYGTAPSMDGYASGTSSVIRDGLKLSLTTRVADTVIGDTDVLAAAPMRMILSGLGDMIAKYISIAEWKISNIINGEYYCDTVASLVTDGLNECMENLDGIPSRDKSSIAAVMNGMVLSGIAANYAGVTRPVSGMEHYLSHICDMRAAEFGTHSDLHGIQCGAATIECLKIYEKLRSVTPDREKALEYAAAFSYDSWKEKLRRWLGNGAEAMIANEAREHKYDKTKHRERLDRIIGSWDSIQSVIRQLPLPSEIVPGLQKIGLPTSFAEIGFTEEETKNAVLFSRDVRDKYVGSRLMWDLGITDEIVG</sequence>
<keyword evidence="7" id="KW-0443">Lipid metabolism</keyword>
<dbReference type="GO" id="GO:0008654">
    <property type="term" value="P:phospholipid biosynthetic process"/>
    <property type="evidence" value="ECO:0007669"/>
    <property type="project" value="UniProtKB-KW"/>
</dbReference>
<evidence type="ECO:0000256" key="7">
    <source>
        <dbReference type="ARBA" id="ARBA00023098"/>
    </source>
</evidence>
<keyword evidence="1" id="KW-0963">Cytoplasm</keyword>
<dbReference type="GO" id="GO:0046872">
    <property type="term" value="F:metal ion binding"/>
    <property type="evidence" value="ECO:0007669"/>
    <property type="project" value="UniProtKB-KW"/>
</dbReference>
<evidence type="ECO:0000256" key="4">
    <source>
        <dbReference type="ARBA" id="ARBA00022857"/>
    </source>
</evidence>
<keyword evidence="5" id="KW-0560">Oxidoreductase</keyword>
<dbReference type="PANTHER" id="PTHR43616:SF5">
    <property type="entry name" value="GLYCEROL DEHYDROGENASE 1"/>
    <property type="match status" value="1"/>
</dbReference>
<dbReference type="PANTHER" id="PTHR43616">
    <property type="entry name" value="GLYCEROL DEHYDROGENASE"/>
    <property type="match status" value="1"/>
</dbReference>
<keyword evidence="3" id="KW-0479">Metal-binding</keyword>
<evidence type="ECO:0000313" key="10">
    <source>
        <dbReference type="EMBL" id="MCI5754712.1"/>
    </source>
</evidence>
<dbReference type="SUPFAM" id="SSF56796">
    <property type="entry name" value="Dehydroquinate synthase-like"/>
    <property type="match status" value="1"/>
</dbReference>
<organism evidence="10 11">
    <name type="scientific">Candidatus Colimorpha enterica</name>
    <dbReference type="NCBI Taxonomy" id="3083063"/>
    <lineage>
        <taxon>Bacteria</taxon>
        <taxon>Pseudomonadati</taxon>
        <taxon>Bacteroidota</taxon>
        <taxon>Bacteroidia</taxon>
        <taxon>Bacteroidales</taxon>
        <taxon>Candidatus Colimorpha</taxon>
    </lineage>
</organism>
<reference evidence="10 11" key="1">
    <citation type="submission" date="2022-03" db="EMBL/GenBank/DDBJ databases">
        <title>Metagenome-assembled genomes from swine fecal metagenomes.</title>
        <authorList>
            <person name="Holman D.B."/>
            <person name="Kommadath A."/>
        </authorList>
    </citation>
    <scope>NUCLEOTIDE SEQUENCE [LARGE SCALE GENOMIC DNA]</scope>
    <source>
        <strain evidence="10">SUG147</strain>
    </source>
</reference>
<dbReference type="Pfam" id="PF13685">
    <property type="entry name" value="Fe-ADH_2"/>
    <property type="match status" value="1"/>
</dbReference>
<dbReference type="Proteomes" id="UP001139365">
    <property type="component" value="Unassembled WGS sequence"/>
</dbReference>
<name>A0AAE3JZ91_9BACT</name>
<keyword evidence="6" id="KW-0520">NAD</keyword>
<keyword evidence="9" id="KW-1208">Phospholipid metabolism</keyword>
<keyword evidence="4" id="KW-0521">NADP</keyword>
<dbReference type="Gene3D" id="1.20.1090.10">
    <property type="entry name" value="Dehydroquinate synthase-like - alpha domain"/>
    <property type="match status" value="1"/>
</dbReference>
<dbReference type="InterPro" id="IPR032837">
    <property type="entry name" value="G1PDH"/>
</dbReference>
<dbReference type="Gene3D" id="3.40.50.1970">
    <property type="match status" value="1"/>
</dbReference>
<keyword evidence="8" id="KW-0594">Phospholipid biosynthesis</keyword>
<dbReference type="CDD" id="cd08175">
    <property type="entry name" value="G1PDH"/>
    <property type="match status" value="1"/>
</dbReference>
<dbReference type="AlphaFoldDB" id="A0AAE3JZ91"/>
<evidence type="ECO:0000256" key="2">
    <source>
        <dbReference type="ARBA" id="ARBA00022516"/>
    </source>
</evidence>
<evidence type="ECO:0000313" key="11">
    <source>
        <dbReference type="Proteomes" id="UP001139365"/>
    </source>
</evidence>
<gene>
    <name evidence="10" type="ORF">MR241_00265</name>
</gene>
<dbReference type="InterPro" id="IPR016205">
    <property type="entry name" value="Glycerol_DH"/>
</dbReference>
<evidence type="ECO:0000256" key="1">
    <source>
        <dbReference type="ARBA" id="ARBA00022490"/>
    </source>
</evidence>
<evidence type="ECO:0000256" key="6">
    <source>
        <dbReference type="ARBA" id="ARBA00023027"/>
    </source>
</evidence>
<protein>
    <submittedName>
        <fullName evidence="10">Sn-glycerol-1-phosphate dehydrogenase</fullName>
    </submittedName>
</protein>